<keyword evidence="3" id="KW-1185">Reference proteome</keyword>
<proteinExistence type="inferred from homology"/>
<name>A0ABS9PBW8_9GAMM</name>
<comment type="caution">
    <text evidence="2">The sequence shown here is derived from an EMBL/GenBank/DDBJ whole genome shotgun (WGS) entry which is preliminary data.</text>
</comment>
<dbReference type="InterPro" id="IPR015942">
    <property type="entry name" value="Asp/Glu/hydantoin_racemase"/>
</dbReference>
<evidence type="ECO:0000256" key="1">
    <source>
        <dbReference type="ARBA" id="ARBA00038414"/>
    </source>
</evidence>
<dbReference type="Proteomes" id="UP000814385">
    <property type="component" value="Unassembled WGS sequence"/>
</dbReference>
<dbReference type="PANTHER" id="PTHR28047">
    <property type="entry name" value="PROTEIN DCG1"/>
    <property type="match status" value="1"/>
</dbReference>
<sequence length="225" mass="24288">MRLLLLNGNANVAMTEQMAKRAREQLGERVEVVADTATDSVAYIGSRRECALAGAVLVTLVERHLADEGKPFDAILLACFGEPGIAAVREISPVPVIGMLEASLLTAVQLGSRFSIITPGARWPRMIEDVLHDLGLSRRCLGVDAIVIDDLTLPQQRDEAKRRLFATLSAQHERLSPEVIIIGGAAFAGLADSRISPGECRLLDCFDAAVMQCQALMQLTQRGLS</sequence>
<gene>
    <name evidence="2" type="ORF">HOP52_15540</name>
</gene>
<dbReference type="Gene3D" id="3.40.50.12500">
    <property type="match status" value="1"/>
</dbReference>
<comment type="similarity">
    <text evidence="1">Belongs to the HyuE racemase family.</text>
</comment>
<evidence type="ECO:0000313" key="2">
    <source>
        <dbReference type="EMBL" id="MCG6659171.1"/>
    </source>
</evidence>
<dbReference type="Pfam" id="PF01177">
    <property type="entry name" value="Asp_Glu_race"/>
    <property type="match status" value="1"/>
</dbReference>
<accession>A0ABS9PBW8</accession>
<dbReference type="RefSeq" id="WP_238978316.1">
    <property type="nucleotide sequence ID" value="NZ_JABFUC010000013.1"/>
</dbReference>
<dbReference type="EMBL" id="JABFUC010000013">
    <property type="protein sequence ID" value="MCG6659171.1"/>
    <property type="molecule type" value="Genomic_DNA"/>
</dbReference>
<organism evidence="2 3">
    <name type="scientific">Billgrantia campisalis</name>
    <dbReference type="NCBI Taxonomy" id="74661"/>
    <lineage>
        <taxon>Bacteria</taxon>
        <taxon>Pseudomonadati</taxon>
        <taxon>Pseudomonadota</taxon>
        <taxon>Gammaproteobacteria</taxon>
        <taxon>Oceanospirillales</taxon>
        <taxon>Halomonadaceae</taxon>
        <taxon>Billgrantia</taxon>
    </lineage>
</organism>
<protein>
    <submittedName>
        <fullName evidence="2">Hydrogenase expression protein HupH</fullName>
    </submittedName>
</protein>
<dbReference type="InterPro" id="IPR052186">
    <property type="entry name" value="Hydantoin_racemase-like"/>
</dbReference>
<reference evidence="2 3" key="1">
    <citation type="submission" date="2020-05" db="EMBL/GenBank/DDBJ databases">
        <title>Comparative genomic analysis of denitrifying bacteria from Halomonas genus.</title>
        <authorList>
            <person name="Wang L."/>
            <person name="Shao Z."/>
        </authorList>
    </citation>
    <scope>NUCLEOTIDE SEQUENCE [LARGE SCALE GENOMIC DNA]</scope>
    <source>
        <strain evidence="2 3">A4</strain>
    </source>
</reference>
<evidence type="ECO:0000313" key="3">
    <source>
        <dbReference type="Proteomes" id="UP000814385"/>
    </source>
</evidence>
<dbReference type="PANTHER" id="PTHR28047:SF5">
    <property type="entry name" value="PROTEIN DCG1"/>
    <property type="match status" value="1"/>
</dbReference>
<dbReference type="InterPro" id="IPR053714">
    <property type="entry name" value="Iso_Racemase_Enz_sf"/>
</dbReference>